<evidence type="ECO:0000313" key="2">
    <source>
        <dbReference type="Proteomes" id="UP000193067"/>
    </source>
</evidence>
<gene>
    <name evidence="1" type="ORF">PYCCODRAFT_1467315</name>
</gene>
<protein>
    <submittedName>
        <fullName evidence="1">Uncharacterized protein</fullName>
    </submittedName>
</protein>
<dbReference type="EMBL" id="KZ084102">
    <property type="protein sequence ID" value="OSD03007.1"/>
    <property type="molecule type" value="Genomic_DNA"/>
</dbReference>
<keyword evidence="2" id="KW-1185">Reference proteome</keyword>
<organism evidence="1 2">
    <name type="scientific">Trametes coccinea (strain BRFM310)</name>
    <name type="common">Pycnoporus coccineus</name>
    <dbReference type="NCBI Taxonomy" id="1353009"/>
    <lineage>
        <taxon>Eukaryota</taxon>
        <taxon>Fungi</taxon>
        <taxon>Dikarya</taxon>
        <taxon>Basidiomycota</taxon>
        <taxon>Agaricomycotina</taxon>
        <taxon>Agaricomycetes</taxon>
        <taxon>Polyporales</taxon>
        <taxon>Polyporaceae</taxon>
        <taxon>Trametes</taxon>
    </lineage>
</organism>
<reference evidence="1 2" key="1">
    <citation type="journal article" date="2015" name="Biotechnol. Biofuels">
        <title>Enhanced degradation of softwood versus hardwood by the white-rot fungus Pycnoporus coccineus.</title>
        <authorList>
            <person name="Couturier M."/>
            <person name="Navarro D."/>
            <person name="Chevret D."/>
            <person name="Henrissat B."/>
            <person name="Piumi F."/>
            <person name="Ruiz-Duenas F.J."/>
            <person name="Martinez A.T."/>
            <person name="Grigoriev I.V."/>
            <person name="Riley R."/>
            <person name="Lipzen A."/>
            <person name="Berrin J.G."/>
            <person name="Master E.R."/>
            <person name="Rosso M.N."/>
        </authorList>
    </citation>
    <scope>NUCLEOTIDE SEQUENCE [LARGE SCALE GENOMIC DNA]</scope>
    <source>
        <strain evidence="1 2">BRFM310</strain>
    </source>
</reference>
<proteinExistence type="predicted"/>
<evidence type="ECO:0000313" key="1">
    <source>
        <dbReference type="EMBL" id="OSD03007.1"/>
    </source>
</evidence>
<dbReference type="Proteomes" id="UP000193067">
    <property type="component" value="Unassembled WGS sequence"/>
</dbReference>
<sequence length="206" mass="24074">MSSPANMIVPSVLYTNDKAMMILMDDRTSFDPPTWMPVRVTLAALTTAKYGVLVSYPMGTDQDGDSTEDYILPIVIEPEASLVMDEFQLCVTFTDPKDWSQFKIRFKESEDYWSFTAAFAKVKLTIHPRQMDIMKAFQKVLSVELERAQGEIGRQHREIETLNMLVETFRRLWHFYHELSRSLEKILVPYLDERTTRELFPFRQDA</sequence>
<accession>A0A1Y2IPI7</accession>
<dbReference type="AlphaFoldDB" id="A0A1Y2IPI7"/>
<name>A0A1Y2IPI7_TRAC3</name>